<proteinExistence type="predicted"/>
<sequence length="176" mass="18726">MSGPMRVLYARSANHPCLVPPSPPKWPLHHTLMADANVEMGFDAAIDDDAPAPCWEPEDDMEDEPAESSSANGPILSFSGDAGEDAVDLFSVAQNMADEDAAERDEEGRVGRTGSQRTTSARRGRCSTSRLKLADTYIALGDVSLETVGTSHYKLTLVLGLTSGRLGDAIVHALQG</sequence>
<evidence type="ECO:0000313" key="2">
    <source>
        <dbReference type="EMBL" id="KAJ7773729.1"/>
    </source>
</evidence>
<comment type="caution">
    <text evidence="2">The sequence shown here is derived from an EMBL/GenBank/DDBJ whole genome shotgun (WGS) entry which is preliminary data.</text>
</comment>
<dbReference type="Proteomes" id="UP001215280">
    <property type="component" value="Unassembled WGS sequence"/>
</dbReference>
<name>A0AAD7NSV5_9AGAR</name>
<accession>A0AAD7NSV5</accession>
<evidence type="ECO:0000313" key="3">
    <source>
        <dbReference type="Proteomes" id="UP001215280"/>
    </source>
</evidence>
<dbReference type="EMBL" id="JARJLG010000017">
    <property type="protein sequence ID" value="KAJ7773729.1"/>
    <property type="molecule type" value="Genomic_DNA"/>
</dbReference>
<reference evidence="2" key="1">
    <citation type="submission" date="2023-03" db="EMBL/GenBank/DDBJ databases">
        <title>Massive genome expansion in bonnet fungi (Mycena s.s.) driven by repeated elements and novel gene families across ecological guilds.</title>
        <authorList>
            <consortium name="Lawrence Berkeley National Laboratory"/>
            <person name="Harder C.B."/>
            <person name="Miyauchi S."/>
            <person name="Viragh M."/>
            <person name="Kuo A."/>
            <person name="Thoen E."/>
            <person name="Andreopoulos B."/>
            <person name="Lu D."/>
            <person name="Skrede I."/>
            <person name="Drula E."/>
            <person name="Henrissat B."/>
            <person name="Morin E."/>
            <person name="Kohler A."/>
            <person name="Barry K."/>
            <person name="LaButti K."/>
            <person name="Morin E."/>
            <person name="Salamov A."/>
            <person name="Lipzen A."/>
            <person name="Mereny Z."/>
            <person name="Hegedus B."/>
            <person name="Baldrian P."/>
            <person name="Stursova M."/>
            <person name="Weitz H."/>
            <person name="Taylor A."/>
            <person name="Grigoriev I.V."/>
            <person name="Nagy L.G."/>
            <person name="Martin F."/>
            <person name="Kauserud H."/>
        </authorList>
    </citation>
    <scope>NUCLEOTIDE SEQUENCE</scope>
    <source>
        <strain evidence="2">CBHHK188m</strain>
    </source>
</reference>
<protein>
    <submittedName>
        <fullName evidence="2">Uncharacterized protein</fullName>
    </submittedName>
</protein>
<gene>
    <name evidence="2" type="ORF">DFH07DRAFT_952769</name>
</gene>
<evidence type="ECO:0000256" key="1">
    <source>
        <dbReference type="SAM" id="MobiDB-lite"/>
    </source>
</evidence>
<keyword evidence="3" id="KW-1185">Reference proteome</keyword>
<feature type="region of interest" description="Disordered" evidence="1">
    <location>
        <begin position="47"/>
        <end position="78"/>
    </location>
</feature>
<feature type="region of interest" description="Disordered" evidence="1">
    <location>
        <begin position="98"/>
        <end position="125"/>
    </location>
</feature>
<dbReference type="AlphaFoldDB" id="A0AAD7NSV5"/>
<organism evidence="2 3">
    <name type="scientific">Mycena maculata</name>
    <dbReference type="NCBI Taxonomy" id="230809"/>
    <lineage>
        <taxon>Eukaryota</taxon>
        <taxon>Fungi</taxon>
        <taxon>Dikarya</taxon>
        <taxon>Basidiomycota</taxon>
        <taxon>Agaricomycotina</taxon>
        <taxon>Agaricomycetes</taxon>
        <taxon>Agaricomycetidae</taxon>
        <taxon>Agaricales</taxon>
        <taxon>Marasmiineae</taxon>
        <taxon>Mycenaceae</taxon>
        <taxon>Mycena</taxon>
    </lineage>
</organism>
<feature type="compositionally biased region" description="Acidic residues" evidence="1">
    <location>
        <begin position="47"/>
        <end position="66"/>
    </location>
</feature>